<dbReference type="Proteomes" id="UP000675881">
    <property type="component" value="Chromosome 13"/>
</dbReference>
<sequence length="104" mass="11599">MGPSCCAKARKMSMEISELPALAEFLCDELKSVEKYVMTNQKHILKTGKDIEAKKTPVDNPSSDEEFVSGSFQACSKDMDKATENADKLSKVYPVDEIEDEMEN</sequence>
<accession>A0A7R8H379</accession>
<reference evidence="1" key="1">
    <citation type="submission" date="2021-02" db="EMBL/GenBank/DDBJ databases">
        <authorList>
            <person name="Bekaert M."/>
        </authorList>
    </citation>
    <scope>NUCLEOTIDE SEQUENCE</scope>
    <source>
        <strain evidence="1">IoA-00</strain>
    </source>
</reference>
<keyword evidence="2" id="KW-1185">Reference proteome</keyword>
<evidence type="ECO:0000313" key="1">
    <source>
        <dbReference type="EMBL" id="CAF2827007.1"/>
    </source>
</evidence>
<organism evidence="1 2">
    <name type="scientific">Lepeophtheirus salmonis</name>
    <name type="common">Salmon louse</name>
    <name type="synonym">Caligus salmonis</name>
    <dbReference type="NCBI Taxonomy" id="72036"/>
    <lineage>
        <taxon>Eukaryota</taxon>
        <taxon>Metazoa</taxon>
        <taxon>Ecdysozoa</taxon>
        <taxon>Arthropoda</taxon>
        <taxon>Crustacea</taxon>
        <taxon>Multicrustacea</taxon>
        <taxon>Hexanauplia</taxon>
        <taxon>Copepoda</taxon>
        <taxon>Siphonostomatoida</taxon>
        <taxon>Caligidae</taxon>
        <taxon>Lepeophtheirus</taxon>
    </lineage>
</organism>
<dbReference type="OrthoDB" id="47923at2759"/>
<dbReference type="EMBL" id="HG994592">
    <property type="protein sequence ID" value="CAF2827007.1"/>
    <property type="molecule type" value="Genomic_DNA"/>
</dbReference>
<dbReference type="AlphaFoldDB" id="A0A7R8H379"/>
<protein>
    <submittedName>
        <fullName evidence="1">(salmon louse) hypothetical protein</fullName>
    </submittedName>
</protein>
<evidence type="ECO:0000313" key="2">
    <source>
        <dbReference type="Proteomes" id="UP000675881"/>
    </source>
</evidence>
<proteinExistence type="predicted"/>
<name>A0A7R8H379_LEPSM</name>
<gene>
    <name evidence="1" type="ORF">LSAA_3809</name>
</gene>